<dbReference type="PANTHER" id="PTHR43133:SF8">
    <property type="entry name" value="RNA POLYMERASE SIGMA FACTOR HI_1459-RELATED"/>
    <property type="match status" value="1"/>
</dbReference>
<keyword evidence="3" id="KW-0731">Sigma factor</keyword>
<dbReference type="InterPro" id="IPR007627">
    <property type="entry name" value="RNA_pol_sigma70_r2"/>
</dbReference>
<dbReference type="SUPFAM" id="SSF88659">
    <property type="entry name" value="Sigma3 and sigma4 domains of RNA polymerase sigma factors"/>
    <property type="match status" value="1"/>
</dbReference>
<dbReference type="GO" id="GO:0006352">
    <property type="term" value="P:DNA-templated transcription initiation"/>
    <property type="evidence" value="ECO:0007669"/>
    <property type="project" value="InterPro"/>
</dbReference>
<dbReference type="Pfam" id="PF04542">
    <property type="entry name" value="Sigma70_r2"/>
    <property type="match status" value="1"/>
</dbReference>
<dbReference type="EMBL" id="LGTC01000001">
    <property type="protein sequence ID" value="KNY26002.1"/>
    <property type="molecule type" value="Genomic_DNA"/>
</dbReference>
<dbReference type="InterPro" id="IPR013249">
    <property type="entry name" value="RNA_pol_sigma70_r4_t2"/>
</dbReference>
<evidence type="ECO:0000256" key="3">
    <source>
        <dbReference type="ARBA" id="ARBA00023082"/>
    </source>
</evidence>
<dbReference type="InterPro" id="IPR039425">
    <property type="entry name" value="RNA_pol_sigma-70-like"/>
</dbReference>
<evidence type="ECO:0000256" key="2">
    <source>
        <dbReference type="ARBA" id="ARBA00023015"/>
    </source>
</evidence>
<evidence type="ECO:0000259" key="6">
    <source>
        <dbReference type="Pfam" id="PF04542"/>
    </source>
</evidence>
<feature type="domain" description="RNA polymerase sigma-70 region 2" evidence="6">
    <location>
        <begin position="2"/>
        <end position="56"/>
    </location>
</feature>
<dbReference type="NCBIfam" id="TIGR02937">
    <property type="entry name" value="sigma70-ECF"/>
    <property type="match status" value="1"/>
</dbReference>
<dbReference type="Gene3D" id="1.10.10.10">
    <property type="entry name" value="Winged helix-like DNA-binding domain superfamily/Winged helix DNA-binding domain"/>
    <property type="match status" value="1"/>
</dbReference>
<protein>
    <submittedName>
        <fullName evidence="8">RNA polymerase, sigma-24 subunit, RpoE, ECF subfamily</fullName>
    </submittedName>
</protein>
<dbReference type="InterPro" id="IPR036388">
    <property type="entry name" value="WH-like_DNA-bd_sf"/>
</dbReference>
<dbReference type="Gene3D" id="1.10.1740.10">
    <property type="match status" value="1"/>
</dbReference>
<dbReference type="GO" id="GO:0016987">
    <property type="term" value="F:sigma factor activity"/>
    <property type="evidence" value="ECO:0007669"/>
    <property type="project" value="UniProtKB-KW"/>
</dbReference>
<evidence type="ECO:0000256" key="1">
    <source>
        <dbReference type="ARBA" id="ARBA00010641"/>
    </source>
</evidence>
<dbReference type="InterPro" id="IPR013324">
    <property type="entry name" value="RNA_pol_sigma_r3/r4-like"/>
</dbReference>
<keyword evidence="2" id="KW-0805">Transcription regulation</keyword>
<evidence type="ECO:0000313" key="9">
    <source>
        <dbReference type="Proteomes" id="UP000036923"/>
    </source>
</evidence>
<proteinExistence type="inferred from homology"/>
<comment type="caution">
    <text evidence="8">The sequence shown here is derived from an EMBL/GenBank/DDBJ whole genome shotgun (WGS) entry which is preliminary data.</text>
</comment>
<dbReference type="PANTHER" id="PTHR43133">
    <property type="entry name" value="RNA POLYMERASE ECF-TYPE SIGMA FACTO"/>
    <property type="match status" value="1"/>
</dbReference>
<organism evidence="8 9">
    <name type="scientific">Pseudobacteroides cellulosolvens ATCC 35603 = DSM 2933</name>
    <dbReference type="NCBI Taxonomy" id="398512"/>
    <lineage>
        <taxon>Bacteria</taxon>
        <taxon>Bacillati</taxon>
        <taxon>Bacillota</taxon>
        <taxon>Clostridia</taxon>
        <taxon>Eubacteriales</taxon>
        <taxon>Oscillospiraceae</taxon>
        <taxon>Pseudobacteroides</taxon>
    </lineage>
</organism>
<comment type="similarity">
    <text evidence="1">Belongs to the sigma-70 factor family. ECF subfamily.</text>
</comment>
<evidence type="ECO:0000313" key="8">
    <source>
        <dbReference type="EMBL" id="KNY26002.1"/>
    </source>
</evidence>
<dbReference type="STRING" id="398512.Bccel_1264"/>
<dbReference type="InterPro" id="IPR014284">
    <property type="entry name" value="RNA_pol_sigma-70_dom"/>
</dbReference>
<dbReference type="InterPro" id="IPR013325">
    <property type="entry name" value="RNA_pol_sigma_r2"/>
</dbReference>
<accession>A0A0L6JKU3</accession>
<evidence type="ECO:0000256" key="4">
    <source>
        <dbReference type="ARBA" id="ARBA00023125"/>
    </source>
</evidence>
<sequence length="137" mass="15745">MAYTILGDKYLAEDVSHNVFLKILSSASSYKTGTSPKAWIMQITRNTAIDELRKKRDITTDFETNNDNALIYKENYDKKIIVFTAVNTLEFEQRQIVVMHVIAGLTFREIGELLNQPIGTVAWKYRTSINKLKVILK</sequence>
<reference evidence="9" key="1">
    <citation type="submission" date="2015-07" db="EMBL/GenBank/DDBJ databases">
        <title>Near-Complete Genome Sequence of the Cellulolytic Bacterium Bacteroides (Pseudobacteroides) cellulosolvens ATCC 35603.</title>
        <authorList>
            <person name="Dassa B."/>
            <person name="Utturkar S.M."/>
            <person name="Klingeman D.M."/>
            <person name="Hurt R.A."/>
            <person name="Keller M."/>
            <person name="Xu J."/>
            <person name="Reddy Y.H.K."/>
            <person name="Borovok I."/>
            <person name="Grinberg I.R."/>
            <person name="Lamed R."/>
            <person name="Zhivin O."/>
            <person name="Bayer E.A."/>
            <person name="Brown S.D."/>
        </authorList>
    </citation>
    <scope>NUCLEOTIDE SEQUENCE [LARGE SCALE GENOMIC DNA]</scope>
    <source>
        <strain evidence="9">DSM 2933</strain>
    </source>
</reference>
<keyword evidence="9" id="KW-1185">Reference proteome</keyword>
<keyword evidence="4" id="KW-0238">DNA-binding</keyword>
<dbReference type="AlphaFoldDB" id="A0A0L6JKU3"/>
<dbReference type="Pfam" id="PF08281">
    <property type="entry name" value="Sigma70_r4_2"/>
    <property type="match status" value="1"/>
</dbReference>
<dbReference type="GO" id="GO:0003677">
    <property type="term" value="F:DNA binding"/>
    <property type="evidence" value="ECO:0007669"/>
    <property type="project" value="UniProtKB-KW"/>
</dbReference>
<evidence type="ECO:0000256" key="5">
    <source>
        <dbReference type="ARBA" id="ARBA00023163"/>
    </source>
</evidence>
<gene>
    <name evidence="8" type="ORF">Bccel_1264</name>
</gene>
<dbReference type="SUPFAM" id="SSF88946">
    <property type="entry name" value="Sigma2 domain of RNA polymerase sigma factors"/>
    <property type="match status" value="1"/>
</dbReference>
<name>A0A0L6JKU3_9FIRM</name>
<dbReference type="Proteomes" id="UP000036923">
    <property type="component" value="Unassembled WGS sequence"/>
</dbReference>
<keyword evidence="5" id="KW-0804">Transcription</keyword>
<dbReference type="eggNOG" id="COG1595">
    <property type="taxonomic scope" value="Bacteria"/>
</dbReference>
<evidence type="ECO:0000259" key="7">
    <source>
        <dbReference type="Pfam" id="PF08281"/>
    </source>
</evidence>
<feature type="domain" description="RNA polymerase sigma factor 70 region 4 type 2" evidence="7">
    <location>
        <begin position="84"/>
        <end position="121"/>
    </location>
</feature>